<dbReference type="OMA" id="RMKSAVY"/>
<evidence type="ECO:0000313" key="2">
    <source>
        <dbReference type="EMBL" id="EEQ81660.1"/>
    </source>
</evidence>
<dbReference type="OrthoDB" id="5581259at2759"/>
<gene>
    <name evidence="2" type="ORF">NCER_101817</name>
</gene>
<evidence type="ECO:0000256" key="1">
    <source>
        <dbReference type="SAM" id="Phobius"/>
    </source>
</evidence>
<dbReference type="InParanoid" id="C4VAU1"/>
<evidence type="ECO:0000313" key="3">
    <source>
        <dbReference type="Proteomes" id="UP000009082"/>
    </source>
</evidence>
<dbReference type="AlphaFoldDB" id="C4VAU1"/>
<feature type="transmembrane region" description="Helical" evidence="1">
    <location>
        <begin position="79"/>
        <end position="96"/>
    </location>
</feature>
<accession>C4VAU1</accession>
<keyword evidence="1" id="KW-0812">Transmembrane</keyword>
<sequence>MYAQLFFLFFYPSMKNSNTQKNNPIILQKNTTGTFFSSFMKLDFIKKVWAFSTFLFIFNYSLYIFLFFVRFPISPLPNYINILSLVVSHSVGLFRYKNVTRTLQESNLFCIGFFLTFPSTFLLLPFYLLGIYNFMGFMLSNKKIFNFGTCMSISSFHVVVGRTALMSEVIFFIIIFILFIFRFTSIWTLLSYGIMIRQQYINNPNMKSVVKEMQVKCDTFSKYLPENLYKYYNECIRINKGN</sequence>
<reference evidence="3" key="1">
    <citation type="journal article" date="2009" name="PLoS Pathog.">
        <title>Genomic analyses of the microsporidian Nosema ceranae, an emergent pathogen of honey bees.</title>
        <authorList>
            <person name="Cornman R.S."/>
            <person name="Chen Y.P."/>
            <person name="Schatz M.C."/>
            <person name="Street C."/>
            <person name="Zhao Y."/>
            <person name="Desany B."/>
            <person name="Egholm M."/>
            <person name="Hutchison S."/>
            <person name="Pettis J.S."/>
            <person name="Lipkin W.I."/>
            <person name="Evans J.D."/>
        </authorList>
    </citation>
    <scope>NUCLEOTIDE SEQUENCE [LARGE SCALE GENOMIC DNA]</scope>
    <source>
        <strain evidence="3">BRL01</strain>
    </source>
</reference>
<organism evidence="3">
    <name type="scientific">Vairimorpha ceranae (strain BRL01)</name>
    <name type="common">Microsporidian parasite</name>
    <name type="synonym">Nosema ceranae</name>
    <dbReference type="NCBI Taxonomy" id="578460"/>
    <lineage>
        <taxon>Eukaryota</taxon>
        <taxon>Fungi</taxon>
        <taxon>Fungi incertae sedis</taxon>
        <taxon>Microsporidia</taxon>
        <taxon>Nosematidae</taxon>
        <taxon>Vairimorpha</taxon>
    </lineage>
</organism>
<dbReference type="EMBL" id="ACOL01000295">
    <property type="protein sequence ID" value="EEQ81660.1"/>
    <property type="molecule type" value="Genomic_DNA"/>
</dbReference>
<dbReference type="KEGG" id="nce:NCER_101817"/>
<feature type="transmembrane region" description="Helical" evidence="1">
    <location>
        <begin position="48"/>
        <end position="73"/>
    </location>
</feature>
<feature type="transmembrane region" description="Helical" evidence="1">
    <location>
        <begin position="108"/>
        <end position="132"/>
    </location>
</feature>
<proteinExistence type="predicted"/>
<keyword evidence="1" id="KW-0472">Membrane</keyword>
<keyword evidence="1" id="KW-1133">Transmembrane helix</keyword>
<dbReference type="Proteomes" id="UP000009082">
    <property type="component" value="Unassembled WGS sequence"/>
</dbReference>
<dbReference type="HOGENOM" id="CLU_074166_0_0_1"/>
<dbReference type="VEuPathDB" id="MicrosporidiaDB:NCER_101817"/>
<feature type="transmembrane region" description="Helical" evidence="1">
    <location>
        <begin position="169"/>
        <end position="190"/>
    </location>
</feature>
<name>C4VAU1_VAIC1</name>
<protein>
    <submittedName>
        <fullName evidence="2">Uncharacterized protein</fullName>
    </submittedName>
</protein>